<reference evidence="1 2" key="1">
    <citation type="journal article" date="2017" name="Gigascience">
        <title>Genome sequence of the small brown planthopper, Laodelphax striatellus.</title>
        <authorList>
            <person name="Zhu J."/>
            <person name="Jiang F."/>
            <person name="Wang X."/>
            <person name="Yang P."/>
            <person name="Bao Y."/>
            <person name="Zhao W."/>
            <person name="Wang W."/>
            <person name="Lu H."/>
            <person name="Wang Q."/>
            <person name="Cui N."/>
            <person name="Li J."/>
            <person name="Chen X."/>
            <person name="Luo L."/>
            <person name="Yu J."/>
            <person name="Kang L."/>
            <person name="Cui F."/>
        </authorList>
    </citation>
    <scope>NUCLEOTIDE SEQUENCE [LARGE SCALE GENOMIC DNA]</scope>
    <source>
        <strain evidence="1">Lst14</strain>
    </source>
</reference>
<evidence type="ECO:0000313" key="2">
    <source>
        <dbReference type="Proteomes" id="UP000291343"/>
    </source>
</evidence>
<dbReference type="InParanoid" id="A0A482XMI4"/>
<dbReference type="AlphaFoldDB" id="A0A482XMI4"/>
<protein>
    <submittedName>
        <fullName evidence="1">Uncharacterized protein</fullName>
    </submittedName>
</protein>
<accession>A0A482XMI4</accession>
<dbReference type="Proteomes" id="UP000291343">
    <property type="component" value="Unassembled WGS sequence"/>
</dbReference>
<keyword evidence="2" id="KW-1185">Reference proteome</keyword>
<dbReference type="EMBL" id="QKKF02005739">
    <property type="protein sequence ID" value="RZF46740.1"/>
    <property type="molecule type" value="Genomic_DNA"/>
</dbReference>
<organism evidence="1 2">
    <name type="scientific">Laodelphax striatellus</name>
    <name type="common">Small brown planthopper</name>
    <name type="synonym">Delphax striatella</name>
    <dbReference type="NCBI Taxonomy" id="195883"/>
    <lineage>
        <taxon>Eukaryota</taxon>
        <taxon>Metazoa</taxon>
        <taxon>Ecdysozoa</taxon>
        <taxon>Arthropoda</taxon>
        <taxon>Hexapoda</taxon>
        <taxon>Insecta</taxon>
        <taxon>Pterygota</taxon>
        <taxon>Neoptera</taxon>
        <taxon>Paraneoptera</taxon>
        <taxon>Hemiptera</taxon>
        <taxon>Auchenorrhyncha</taxon>
        <taxon>Fulgoroidea</taxon>
        <taxon>Delphacidae</taxon>
        <taxon>Criomorphinae</taxon>
        <taxon>Laodelphax</taxon>
    </lineage>
</organism>
<proteinExistence type="predicted"/>
<name>A0A482XMI4_LAOST</name>
<sequence length="81" mass="9766">MVEPVQNPSSIENRQVHLNFRNITEDYSKTGFLAEFLRFSKMKFERDPTTDHYTRNLPNHLRYGSFEVLTKLRPAMKTRYR</sequence>
<evidence type="ECO:0000313" key="1">
    <source>
        <dbReference type="EMBL" id="RZF46740.1"/>
    </source>
</evidence>
<gene>
    <name evidence="1" type="ORF">LSTR_LSTR002603</name>
</gene>
<comment type="caution">
    <text evidence="1">The sequence shown here is derived from an EMBL/GenBank/DDBJ whole genome shotgun (WGS) entry which is preliminary data.</text>
</comment>